<comment type="caution">
    <text evidence="4">The sequence shown here is derived from an EMBL/GenBank/DDBJ whole genome shotgun (WGS) entry which is preliminary data.</text>
</comment>
<evidence type="ECO:0000259" key="2">
    <source>
        <dbReference type="Pfam" id="PF10979"/>
    </source>
</evidence>
<feature type="region of interest" description="Disordered" evidence="1">
    <location>
        <begin position="338"/>
        <end position="359"/>
    </location>
</feature>
<feature type="domain" description="DUF7168" evidence="3">
    <location>
        <begin position="237"/>
        <end position="343"/>
    </location>
</feature>
<dbReference type="EMBL" id="BAAAZG010000029">
    <property type="protein sequence ID" value="GAA4081124.1"/>
    <property type="molecule type" value="Genomic_DNA"/>
</dbReference>
<proteinExistence type="predicted"/>
<feature type="domain" description="DUF2786" evidence="2">
    <location>
        <begin position="169"/>
        <end position="208"/>
    </location>
</feature>
<dbReference type="Proteomes" id="UP001500683">
    <property type="component" value="Unassembled WGS sequence"/>
</dbReference>
<sequence>MVDALMTQALRALSRLDLPAFRACVAELAGCRERLVDRLLLARLQEAVTAAWHRGWQPADVARFTGRTFGDRHRRLVVDVIAAESRAYPAATTDDAWLGQLSALDARVWWTHDHELPRGWCRREGVDRAVLLACALEVLHLLGTLPRLPKIAPLPGEPSSASAGPVDERMLAKVRALLAKAESTEFPEEAEALSARAQELMARHSIDHALLAARADGAEAAVGPAGRRLAVDAPYESPKAALLTVVAEANRCRAVWHRELGFSTVLGFPADLAAVEMMFTSLLVQATTAMVRAGAQRDAGGRSRTRSFRHAFLNAYAARIGERLRDAADRAAHAANRAAHADRAAAHDDAGGGTPSQNAEDELLPVLAARDRAVDQAVDELFPNLTRGRARAVSNYEGWVAGRAAADLAGLGSHCEIGDRHR</sequence>
<protein>
    <submittedName>
        <fullName evidence="4">DUF2786 domain-containing protein</fullName>
    </submittedName>
</protein>
<evidence type="ECO:0000259" key="3">
    <source>
        <dbReference type="Pfam" id="PF23771"/>
    </source>
</evidence>
<dbReference type="Pfam" id="PF10979">
    <property type="entry name" value="DUF2786"/>
    <property type="match status" value="1"/>
</dbReference>
<dbReference type="RefSeq" id="WP_344950702.1">
    <property type="nucleotide sequence ID" value="NZ_BAAAZG010000029.1"/>
</dbReference>
<evidence type="ECO:0000313" key="5">
    <source>
        <dbReference type="Proteomes" id="UP001500683"/>
    </source>
</evidence>
<reference evidence="5" key="1">
    <citation type="journal article" date="2019" name="Int. J. Syst. Evol. Microbiol.">
        <title>The Global Catalogue of Microorganisms (GCM) 10K type strain sequencing project: providing services to taxonomists for standard genome sequencing and annotation.</title>
        <authorList>
            <consortium name="The Broad Institute Genomics Platform"/>
            <consortium name="The Broad Institute Genome Sequencing Center for Infectious Disease"/>
            <person name="Wu L."/>
            <person name="Ma J."/>
        </authorList>
    </citation>
    <scope>NUCLEOTIDE SEQUENCE [LARGE SCALE GENOMIC DNA]</scope>
    <source>
        <strain evidence="5">JCM 16702</strain>
    </source>
</reference>
<gene>
    <name evidence="4" type="ORF">GCM10022214_44790</name>
</gene>
<evidence type="ECO:0000313" key="4">
    <source>
        <dbReference type="EMBL" id="GAA4081124.1"/>
    </source>
</evidence>
<dbReference type="InterPro" id="IPR024498">
    <property type="entry name" value="DUF2786"/>
</dbReference>
<evidence type="ECO:0000256" key="1">
    <source>
        <dbReference type="SAM" id="MobiDB-lite"/>
    </source>
</evidence>
<name>A0ABP7W510_9ACTN</name>
<keyword evidence="5" id="KW-1185">Reference proteome</keyword>
<dbReference type="InterPro" id="IPR055592">
    <property type="entry name" value="DUF7168"/>
</dbReference>
<organism evidence="4 5">
    <name type="scientific">Actinomadura miaoliensis</name>
    <dbReference type="NCBI Taxonomy" id="430685"/>
    <lineage>
        <taxon>Bacteria</taxon>
        <taxon>Bacillati</taxon>
        <taxon>Actinomycetota</taxon>
        <taxon>Actinomycetes</taxon>
        <taxon>Streptosporangiales</taxon>
        <taxon>Thermomonosporaceae</taxon>
        <taxon>Actinomadura</taxon>
    </lineage>
</organism>
<feature type="compositionally biased region" description="Basic and acidic residues" evidence="1">
    <location>
        <begin position="339"/>
        <end position="350"/>
    </location>
</feature>
<accession>A0ABP7W510</accession>
<dbReference type="Pfam" id="PF23771">
    <property type="entry name" value="DUF7168"/>
    <property type="match status" value="1"/>
</dbReference>